<reference evidence="1 2" key="1">
    <citation type="journal article" date="2019" name="Emerg. Microbes Infect.">
        <title>Comprehensive subspecies identification of 175 nontuberculous mycobacteria species based on 7547 genomic profiles.</title>
        <authorList>
            <person name="Matsumoto Y."/>
            <person name="Kinjo T."/>
            <person name="Motooka D."/>
            <person name="Nabeya D."/>
            <person name="Jung N."/>
            <person name="Uechi K."/>
            <person name="Horii T."/>
            <person name="Iida T."/>
            <person name="Fujita J."/>
            <person name="Nakamura S."/>
        </authorList>
    </citation>
    <scope>NUCLEOTIDE SEQUENCE [LARGE SCALE GENOMIC DNA]</scope>
    <source>
        <strain evidence="1 2">JCM 15657</strain>
    </source>
</reference>
<organism evidence="1 2">
    <name type="scientific">Mycobacterium lacus</name>
    <dbReference type="NCBI Taxonomy" id="169765"/>
    <lineage>
        <taxon>Bacteria</taxon>
        <taxon>Bacillati</taxon>
        <taxon>Actinomycetota</taxon>
        <taxon>Actinomycetes</taxon>
        <taxon>Mycobacteriales</taxon>
        <taxon>Mycobacteriaceae</taxon>
        <taxon>Mycobacterium</taxon>
    </lineage>
</organism>
<keyword evidence="2" id="KW-1185">Reference proteome</keyword>
<proteinExistence type="predicted"/>
<evidence type="ECO:0000313" key="1">
    <source>
        <dbReference type="EMBL" id="BBX97431.1"/>
    </source>
</evidence>
<dbReference type="RefSeq" id="WP_085158323.1">
    <property type="nucleotide sequence ID" value="NZ_AP022581.1"/>
</dbReference>
<accession>A0A1X1YL12</accession>
<dbReference type="Gene3D" id="1.10.287.1060">
    <property type="entry name" value="ESAT-6-like"/>
    <property type="match status" value="1"/>
</dbReference>
<dbReference type="EMBL" id="AP022581">
    <property type="protein sequence ID" value="BBX97431.1"/>
    <property type="molecule type" value="Genomic_DNA"/>
</dbReference>
<dbReference type="STRING" id="169765.AWC15_16000"/>
<evidence type="ECO:0000313" key="2">
    <source>
        <dbReference type="Proteomes" id="UP000466396"/>
    </source>
</evidence>
<dbReference type="Pfam" id="PF06013">
    <property type="entry name" value="WXG100"/>
    <property type="match status" value="1"/>
</dbReference>
<dbReference type="KEGG" id="mlj:MLAC_27250"/>
<protein>
    <submittedName>
        <fullName evidence="1">Uncharacterized protein</fullName>
    </submittedName>
</protein>
<dbReference type="InterPro" id="IPR036689">
    <property type="entry name" value="ESAT-6-like_sf"/>
</dbReference>
<dbReference type="SUPFAM" id="SSF140453">
    <property type="entry name" value="EsxAB dimer-like"/>
    <property type="match status" value="1"/>
</dbReference>
<sequence>MLQISPQQWLSSSAHVTAHGEDLAAAHLSCDYRIQAAQSGWQGASAAALSAKMDDWLEASRALLTRIGDHARGLHEAGVQHAAAEQERARALAQVGISAGAIASGRQG</sequence>
<dbReference type="AlphaFoldDB" id="A0A1X1YL12"/>
<dbReference type="Proteomes" id="UP000466396">
    <property type="component" value="Chromosome"/>
</dbReference>
<gene>
    <name evidence="1" type="ORF">MLAC_27250</name>
</gene>
<dbReference type="OrthoDB" id="4747031at2"/>
<name>A0A1X1YL12_9MYCO</name>
<dbReference type="InterPro" id="IPR010310">
    <property type="entry name" value="T7SS_ESAT-6-like"/>
</dbReference>